<protein>
    <recommendedName>
        <fullName evidence="3">Tetratricopeptide repeat protein</fullName>
    </recommendedName>
</protein>
<dbReference type="RefSeq" id="WP_310063889.1">
    <property type="nucleotide sequence ID" value="NZ_JAVDVY010000003.1"/>
</dbReference>
<keyword evidence="2" id="KW-1185">Reference proteome</keyword>
<proteinExistence type="predicted"/>
<evidence type="ECO:0008006" key="3">
    <source>
        <dbReference type="Google" id="ProtNLM"/>
    </source>
</evidence>
<comment type="caution">
    <text evidence="1">The sequence shown here is derived from an EMBL/GenBank/DDBJ whole genome shotgun (WGS) entry which is preliminary data.</text>
</comment>
<reference evidence="1 2" key="1">
    <citation type="submission" date="2023-07" db="EMBL/GenBank/DDBJ databases">
        <title>Sorghum-associated microbial communities from plants grown in Nebraska, USA.</title>
        <authorList>
            <person name="Schachtman D."/>
        </authorList>
    </citation>
    <scope>NUCLEOTIDE SEQUENCE [LARGE SCALE GENOMIC DNA]</scope>
    <source>
        <strain evidence="1 2">BE198</strain>
    </source>
</reference>
<organism evidence="1 2">
    <name type="scientific">Lysobacter niastensis</name>
    <dbReference type="NCBI Taxonomy" id="380629"/>
    <lineage>
        <taxon>Bacteria</taxon>
        <taxon>Pseudomonadati</taxon>
        <taxon>Pseudomonadota</taxon>
        <taxon>Gammaproteobacteria</taxon>
        <taxon>Lysobacterales</taxon>
        <taxon>Lysobacteraceae</taxon>
        <taxon>Lysobacter</taxon>
    </lineage>
</organism>
<dbReference type="EMBL" id="JAVDVY010000003">
    <property type="protein sequence ID" value="MDR7135862.1"/>
    <property type="molecule type" value="Genomic_DNA"/>
</dbReference>
<sequence>MFGSTASGTAVHLLRLAIAIALAAAFAIAALELAQVDGPLGPPRGPDRIVEAIPADADAAADLKAAAAAVLADRPVDGRGFRLLAQRAELEGQGERARELYRIAVERAPRDRLARAKLLDDALVAENYDLAGEHVDALLRVMPTLGAPLLATLVQSLPAPALQAVLAPRLASDPPWRAALATALRQDDVDPATAEALLAALAERLPPTDAEAQARIELLVKLGRADLARGLWRERLAPANRARDGIVFDGGFEGAWLDPGTSGPFGWQLAPQPGVAMGVDGSDPAEGVQSLVAEFSGRVVAFAGPAQALVLEPGRYRLSSAFDDRTGSARAFFWRLSCADGWATLVELNAGAGDSGWQRVQAEFEVGEQCPLQWLQLRHAGRSSAERQLRGRLQVDAVAVTPLVAPPASTVAVGQAAKSSR</sequence>
<gene>
    <name evidence="1" type="ORF">J2X06_003080</name>
</gene>
<name>A0ABU1WE77_9GAMM</name>
<dbReference type="Proteomes" id="UP001251524">
    <property type="component" value="Unassembled WGS sequence"/>
</dbReference>
<dbReference type="Gene3D" id="2.60.120.260">
    <property type="entry name" value="Galactose-binding domain-like"/>
    <property type="match status" value="1"/>
</dbReference>
<evidence type="ECO:0000313" key="1">
    <source>
        <dbReference type="EMBL" id="MDR7135862.1"/>
    </source>
</evidence>
<evidence type="ECO:0000313" key="2">
    <source>
        <dbReference type="Proteomes" id="UP001251524"/>
    </source>
</evidence>
<accession>A0ABU1WE77</accession>